<accession>A0A177AXD9</accession>
<dbReference type="InterPro" id="IPR027417">
    <property type="entry name" value="P-loop_NTPase"/>
</dbReference>
<organism evidence="4 5">
    <name type="scientific">Intoshia linei</name>
    <dbReference type="NCBI Taxonomy" id="1819745"/>
    <lineage>
        <taxon>Eukaryota</taxon>
        <taxon>Metazoa</taxon>
        <taxon>Spiralia</taxon>
        <taxon>Lophotrochozoa</taxon>
        <taxon>Mesozoa</taxon>
        <taxon>Orthonectida</taxon>
        <taxon>Rhopaluridae</taxon>
        <taxon>Intoshia</taxon>
    </lineage>
</organism>
<evidence type="ECO:0000313" key="5">
    <source>
        <dbReference type="Proteomes" id="UP000078046"/>
    </source>
</evidence>
<dbReference type="Gene3D" id="3.40.50.300">
    <property type="entry name" value="P-loop containing nucleotide triphosphate hydrolases"/>
    <property type="match status" value="1"/>
</dbReference>
<dbReference type="AlphaFoldDB" id="A0A177AXD9"/>
<dbReference type="OrthoDB" id="6048410at2759"/>
<comment type="caution">
    <text evidence="4">The sequence shown here is derived from an EMBL/GenBank/DDBJ whole genome shotgun (WGS) entry which is preliminary data.</text>
</comment>
<dbReference type="SUPFAM" id="SSF52540">
    <property type="entry name" value="P-loop containing nucleoside triphosphate hydrolases"/>
    <property type="match status" value="1"/>
</dbReference>
<evidence type="ECO:0000256" key="2">
    <source>
        <dbReference type="ARBA" id="ARBA00022679"/>
    </source>
</evidence>
<dbReference type="GO" id="GO:0008146">
    <property type="term" value="F:sulfotransferase activity"/>
    <property type="evidence" value="ECO:0007669"/>
    <property type="project" value="InterPro"/>
</dbReference>
<name>A0A177AXD9_9BILA</name>
<dbReference type="Pfam" id="PF00685">
    <property type="entry name" value="Sulfotransfer_1"/>
    <property type="match status" value="1"/>
</dbReference>
<dbReference type="InterPro" id="IPR000863">
    <property type="entry name" value="Sulfotransferase_dom"/>
</dbReference>
<keyword evidence="5" id="KW-1185">Reference proteome</keyword>
<proteinExistence type="inferred from homology"/>
<sequence length="300" mass="35507">MQKNLKVHRIKLENLPVLSVPNKIMFSEATIKTALNYTFTEKDIIIISYPKAGITWIQEIVFLLVNNNDTKLSDSLTATDKAYFLERKDFQKYLDKDYKMPKVKIFKTHLPYEILSKNKTFDKCKKIIMIRNPKDNLTSYYHFHKLVPTMTSPESWTQFFKEMYMVDNIAYGSITKHTYDWIVQAKKDEANLKYFVIQYEQLKSDDDIKILKNLSAFLQSNCNIKSLREIIERCSFNKMSENPALNHKDNSQFDVTKGKFMRKGCVGDWKYFFTVEQSEYVDDQCSHLKNDLNLNFVYEI</sequence>
<comment type="similarity">
    <text evidence="1">Belongs to the sulfotransferase 1 family.</text>
</comment>
<reference evidence="4 5" key="1">
    <citation type="submission" date="2016-04" db="EMBL/GenBank/DDBJ databases">
        <title>The genome of Intoshia linei affirms orthonectids as highly simplified spiralians.</title>
        <authorList>
            <person name="Mikhailov K.V."/>
            <person name="Slusarev G.S."/>
            <person name="Nikitin M.A."/>
            <person name="Logacheva M.D."/>
            <person name="Penin A."/>
            <person name="Aleoshin V."/>
            <person name="Panchin Y.V."/>
        </authorList>
    </citation>
    <scope>NUCLEOTIDE SEQUENCE [LARGE SCALE GENOMIC DNA]</scope>
    <source>
        <strain evidence="4">Intl2013</strain>
        <tissue evidence="4">Whole animal</tissue>
    </source>
</reference>
<dbReference type="PANTHER" id="PTHR11783">
    <property type="entry name" value="SULFOTRANSFERASE SULT"/>
    <property type="match status" value="1"/>
</dbReference>
<evidence type="ECO:0000313" key="4">
    <source>
        <dbReference type="EMBL" id="OAF66646.1"/>
    </source>
</evidence>
<keyword evidence="2" id="KW-0808">Transferase</keyword>
<dbReference type="Proteomes" id="UP000078046">
    <property type="component" value="Unassembled WGS sequence"/>
</dbReference>
<feature type="domain" description="Sulfotransferase" evidence="3">
    <location>
        <begin position="42"/>
        <end position="286"/>
    </location>
</feature>
<dbReference type="EMBL" id="LWCA01000870">
    <property type="protein sequence ID" value="OAF66646.1"/>
    <property type="molecule type" value="Genomic_DNA"/>
</dbReference>
<evidence type="ECO:0000259" key="3">
    <source>
        <dbReference type="Pfam" id="PF00685"/>
    </source>
</evidence>
<gene>
    <name evidence="4" type="ORF">A3Q56_05652</name>
</gene>
<evidence type="ECO:0000256" key="1">
    <source>
        <dbReference type="ARBA" id="ARBA00005771"/>
    </source>
</evidence>
<protein>
    <recommendedName>
        <fullName evidence="3">Sulfotransferase domain-containing protein</fullName>
    </recommendedName>
</protein>